<dbReference type="EMBL" id="QHCS01000002">
    <property type="protein sequence ID" value="RHX86262.1"/>
    <property type="molecule type" value="Genomic_DNA"/>
</dbReference>
<proteinExistence type="predicted"/>
<sequence>MESSLLEFKEEIDILESIDAFFCIKTKNLVRIFFGKLDSSFLHFVFRNQFRAEISAYALLRFL</sequence>
<organism evidence="1 2">
    <name type="scientific">Leptospira stimsonii</name>
    <dbReference type="NCBI Taxonomy" id="2202203"/>
    <lineage>
        <taxon>Bacteria</taxon>
        <taxon>Pseudomonadati</taxon>
        <taxon>Spirochaetota</taxon>
        <taxon>Spirochaetia</taxon>
        <taxon>Leptospirales</taxon>
        <taxon>Leptospiraceae</taxon>
        <taxon>Leptospira</taxon>
    </lineage>
</organism>
<gene>
    <name evidence="1" type="ORF">DLM78_10470</name>
</gene>
<dbReference type="Proteomes" id="UP000266669">
    <property type="component" value="Unassembled WGS sequence"/>
</dbReference>
<name>A0A8B3CQH5_9LEPT</name>
<dbReference type="AlphaFoldDB" id="A0A8B3CQH5"/>
<protein>
    <submittedName>
        <fullName evidence="1">Uncharacterized protein</fullName>
    </submittedName>
</protein>
<evidence type="ECO:0000313" key="2">
    <source>
        <dbReference type="Proteomes" id="UP000266669"/>
    </source>
</evidence>
<reference evidence="2" key="1">
    <citation type="submission" date="2018-05" db="EMBL/GenBank/DDBJ databases">
        <title>Leptospira yasudae sp. nov. and Leptospira stimsonii sp. nov., two pathogenic species of the genus Leptospira isolated from environmental sources.</title>
        <authorList>
            <person name="Casanovas-Massana A."/>
            <person name="Hamond C."/>
            <person name="Santos L.A."/>
            <person name="Hacker K.P."/>
            <person name="Balassiano I."/>
            <person name="Medeiros M.A."/>
            <person name="Reis M.G."/>
            <person name="Ko A.I."/>
            <person name="Wunder E.A."/>
        </authorList>
    </citation>
    <scope>NUCLEOTIDE SEQUENCE [LARGE SCALE GENOMIC DNA]</scope>
    <source>
        <strain evidence="2">AMB6-RJ</strain>
    </source>
</reference>
<accession>A0A8B3CQH5</accession>
<comment type="caution">
    <text evidence="1">The sequence shown here is derived from an EMBL/GenBank/DDBJ whole genome shotgun (WGS) entry which is preliminary data.</text>
</comment>
<evidence type="ECO:0000313" key="1">
    <source>
        <dbReference type="EMBL" id="RHX86262.1"/>
    </source>
</evidence>